<protein>
    <submittedName>
        <fullName evidence="1">Uncharacterized protein</fullName>
    </submittedName>
</protein>
<accession>A0ABW1ZWW6</accession>
<gene>
    <name evidence="1" type="ORF">ACFQDL_05990</name>
</gene>
<evidence type="ECO:0000313" key="1">
    <source>
        <dbReference type="EMBL" id="MFC6669687.1"/>
    </source>
</evidence>
<organism evidence="1 2">
    <name type="scientific">Marinobacterium aestuariivivens</name>
    <dbReference type="NCBI Taxonomy" id="1698799"/>
    <lineage>
        <taxon>Bacteria</taxon>
        <taxon>Pseudomonadati</taxon>
        <taxon>Pseudomonadota</taxon>
        <taxon>Gammaproteobacteria</taxon>
        <taxon>Oceanospirillales</taxon>
        <taxon>Oceanospirillaceae</taxon>
        <taxon>Marinobacterium</taxon>
    </lineage>
</organism>
<dbReference type="Proteomes" id="UP001596422">
    <property type="component" value="Unassembled WGS sequence"/>
</dbReference>
<name>A0ABW1ZWW6_9GAMM</name>
<keyword evidence="2" id="KW-1185">Reference proteome</keyword>
<dbReference type="RefSeq" id="WP_379908232.1">
    <property type="nucleotide sequence ID" value="NZ_JBHSWE010000001.1"/>
</dbReference>
<comment type="caution">
    <text evidence="1">The sequence shown here is derived from an EMBL/GenBank/DDBJ whole genome shotgun (WGS) entry which is preliminary data.</text>
</comment>
<sequence>MMISRGGRKWKVDVWPKGHVGKRVIRRLSQLIEIGEQEHSSTISNGWKYARILKSICDDLNESGRLPADAGGD</sequence>
<proteinExistence type="predicted"/>
<dbReference type="EMBL" id="JBHSWE010000001">
    <property type="protein sequence ID" value="MFC6669687.1"/>
    <property type="molecule type" value="Genomic_DNA"/>
</dbReference>
<reference evidence="2" key="1">
    <citation type="journal article" date="2019" name="Int. J. Syst. Evol. Microbiol.">
        <title>The Global Catalogue of Microorganisms (GCM) 10K type strain sequencing project: providing services to taxonomists for standard genome sequencing and annotation.</title>
        <authorList>
            <consortium name="The Broad Institute Genomics Platform"/>
            <consortium name="The Broad Institute Genome Sequencing Center for Infectious Disease"/>
            <person name="Wu L."/>
            <person name="Ma J."/>
        </authorList>
    </citation>
    <scope>NUCLEOTIDE SEQUENCE [LARGE SCALE GENOMIC DNA]</scope>
    <source>
        <strain evidence="2">NBRC 111756</strain>
    </source>
</reference>
<evidence type="ECO:0000313" key="2">
    <source>
        <dbReference type="Proteomes" id="UP001596422"/>
    </source>
</evidence>